<dbReference type="GO" id="GO:0042720">
    <property type="term" value="C:mitochondrial inner membrane peptidase complex"/>
    <property type="evidence" value="ECO:0007669"/>
    <property type="project" value="InterPro"/>
</dbReference>
<reference evidence="1" key="1">
    <citation type="submission" date="2022-08" db="EMBL/GenBank/DDBJ databases">
        <authorList>
            <person name="Kallberg Y."/>
            <person name="Tangrot J."/>
            <person name="Rosling A."/>
        </authorList>
    </citation>
    <scope>NUCLEOTIDE SEQUENCE</scope>
    <source>
        <strain evidence="1">Wild A</strain>
    </source>
</reference>
<keyword evidence="2" id="KW-1185">Reference proteome</keyword>
<dbReference type="OrthoDB" id="3983163at2759"/>
<organism evidence="1 2">
    <name type="scientific">Funneliformis geosporum</name>
    <dbReference type="NCBI Taxonomy" id="1117311"/>
    <lineage>
        <taxon>Eukaryota</taxon>
        <taxon>Fungi</taxon>
        <taxon>Fungi incertae sedis</taxon>
        <taxon>Mucoromycota</taxon>
        <taxon>Glomeromycotina</taxon>
        <taxon>Glomeromycetes</taxon>
        <taxon>Glomerales</taxon>
        <taxon>Glomeraceae</taxon>
        <taxon>Funneliformis</taxon>
    </lineage>
</organism>
<proteinExistence type="predicted"/>
<evidence type="ECO:0000313" key="2">
    <source>
        <dbReference type="Proteomes" id="UP001153678"/>
    </source>
</evidence>
<dbReference type="Pfam" id="PF11093">
    <property type="entry name" value="Mitochondr_Som1"/>
    <property type="match status" value="1"/>
</dbReference>
<name>A0A9W4SUK1_9GLOM</name>
<comment type="caution">
    <text evidence="1">The sequence shown here is derived from an EMBL/GenBank/DDBJ whole genome shotgun (WGS) entry which is preliminary data.</text>
</comment>
<evidence type="ECO:0000313" key="1">
    <source>
        <dbReference type="EMBL" id="CAI2179615.1"/>
    </source>
</evidence>
<dbReference type="InterPro" id="IPR024645">
    <property type="entry name" value="Mitochondr_Som1"/>
</dbReference>
<dbReference type="Proteomes" id="UP001153678">
    <property type="component" value="Unassembled WGS sequence"/>
</dbReference>
<gene>
    <name evidence="1" type="ORF">FWILDA_LOCUS9178</name>
</gene>
<dbReference type="EMBL" id="CAMKVN010002114">
    <property type="protein sequence ID" value="CAI2179615.1"/>
    <property type="molecule type" value="Genomic_DNA"/>
</dbReference>
<accession>A0A9W4SUK1</accession>
<sequence>MNHEESSLSAVKQKTQCTLSELIQYQCRIEENRVICVPFVRIFKKCIGKPTVEITPFYDSEGNPIAPGHPASYLIFTNR</sequence>
<dbReference type="AlphaFoldDB" id="A0A9W4SUK1"/>
<protein>
    <submittedName>
        <fullName evidence="1">4786_t:CDS:1</fullName>
    </submittedName>
</protein>